<keyword evidence="1" id="KW-1185">Reference proteome</keyword>
<evidence type="ECO:0000313" key="2">
    <source>
        <dbReference type="RefSeq" id="XP_075077109.1"/>
    </source>
</evidence>
<proteinExistence type="predicted"/>
<accession>A0AC58RWW3</accession>
<sequence>MPSGETQRQAIKTVPLTNNEAEYKALVTGLELTRGLGSEVIEIKCDSQLVVNQVYGIFDTKEERMQQYVNKVQALLARFREWSITHIPRVENVKADALGNLGSSNEMIGSDSGTVVQLLHSVLDADGYCEVNTTNLVWDWRNEFIEYLRHGKLPEDPKASRALRTKVARYCLIGGQLYRRSFVGTKAGYDRILLASDGTRRKDVHSEMRQMHQPAELLHLVEADPNQKIGEHEVTDFLWEHIICRLRIPKEIACYNGPQFIGSKVTKFLKDLKIKRITSSPYHPSANGQAKLTNKVIIQNLKKRLEAARGKCLEELPGVLWVYWTTTKSSTGETPFSLVYSAESLFLMEVRKLTLRFSRTNEEANNKALLVKLNLLDECRDMAHVRIVAQKQRMG</sequence>
<dbReference type="RefSeq" id="XP_075077109.1">
    <property type="nucleotide sequence ID" value="XM_075221008.1"/>
</dbReference>
<gene>
    <name evidence="2" type="primary">LOC142163862</name>
</gene>
<organism evidence="1 2">
    <name type="scientific">Nicotiana tabacum</name>
    <name type="common">Common tobacco</name>
    <dbReference type="NCBI Taxonomy" id="4097"/>
    <lineage>
        <taxon>Eukaryota</taxon>
        <taxon>Viridiplantae</taxon>
        <taxon>Streptophyta</taxon>
        <taxon>Embryophyta</taxon>
        <taxon>Tracheophyta</taxon>
        <taxon>Spermatophyta</taxon>
        <taxon>Magnoliopsida</taxon>
        <taxon>eudicotyledons</taxon>
        <taxon>Gunneridae</taxon>
        <taxon>Pentapetalae</taxon>
        <taxon>asterids</taxon>
        <taxon>lamiids</taxon>
        <taxon>Solanales</taxon>
        <taxon>Solanaceae</taxon>
        <taxon>Nicotianoideae</taxon>
        <taxon>Nicotianeae</taxon>
        <taxon>Nicotiana</taxon>
    </lineage>
</organism>
<reference evidence="2" key="2">
    <citation type="submission" date="2025-08" db="UniProtKB">
        <authorList>
            <consortium name="RefSeq"/>
        </authorList>
    </citation>
    <scope>IDENTIFICATION</scope>
    <source>
        <tissue evidence="2">Leaf</tissue>
    </source>
</reference>
<protein>
    <submittedName>
        <fullName evidence="2">Uncharacterized protein LOC142163862</fullName>
    </submittedName>
</protein>
<dbReference type="Proteomes" id="UP000790787">
    <property type="component" value="Chromosome 9"/>
</dbReference>
<name>A0AC58RWW3_TOBAC</name>
<reference evidence="1" key="1">
    <citation type="journal article" date="2014" name="Nat. Commun.">
        <title>The tobacco genome sequence and its comparison with those of tomato and potato.</title>
        <authorList>
            <person name="Sierro N."/>
            <person name="Battey J.N."/>
            <person name="Ouadi S."/>
            <person name="Bakaher N."/>
            <person name="Bovet L."/>
            <person name="Willig A."/>
            <person name="Goepfert S."/>
            <person name="Peitsch M.C."/>
            <person name="Ivanov N.V."/>
        </authorList>
    </citation>
    <scope>NUCLEOTIDE SEQUENCE [LARGE SCALE GENOMIC DNA]</scope>
</reference>
<evidence type="ECO:0000313" key="1">
    <source>
        <dbReference type="Proteomes" id="UP000790787"/>
    </source>
</evidence>